<evidence type="ECO:0000313" key="5">
    <source>
        <dbReference type="Proteomes" id="UP001499951"/>
    </source>
</evidence>
<proteinExistence type="predicted"/>
<dbReference type="Proteomes" id="UP001499951">
    <property type="component" value="Unassembled WGS sequence"/>
</dbReference>
<keyword evidence="1" id="KW-0175">Coiled coil</keyword>
<protein>
    <recommendedName>
        <fullName evidence="3">KAP NTPase domain-containing protein</fullName>
    </recommendedName>
</protein>
<sequence>MNAWAEVLGNKDTESDTNAVASPPSPSAVLHVTSEDQIPDFSPDRPGIDAGDSLGIDPDVQAFARLICLKDVKPPLSIGLFGGWGAGKSTFMERLERAIIAITDAEAQRRENIKAGRAQPQPPEAPGFLARVAHIRFNAWQYSDANLWASLTTEFFDQLRAGGHDRQGNVVHERLVQRVKNYVRALSDDAVEAQQALTDSRRALKEARAERDLARSKVRDAQNDVLTEDAVRKIAEVYDANKSALSRLGIAVPPGDAEKAVERFTELAKQVREWPGQAKAVLSAAWHYKWKWPVLGAVAVFATSVGIVLWNPGLMPRIVGGMTAVLSFGGIVAERLREPFRIVTKIARDTAALGGKLKAVKDDAEKQLLAKQVIVQDKRAELERRKEKAEEAGNALATYSGAQGQSPSRLLHYLLNDNPETKEIEGQIGLISRARRLFHAVDKIAVEERQKDNPDEDVPERIVLYIDDLDRCSHDQVYAVLQAVHLLLAFELFVVVVGVDVAWVEEAITRQLRDGPQTQSDDENKRRKRAIDYLQKIFQIPFWLKPLSTDGNDGGSYGRFVGALAGSIAAVDTTPEIVVTGEEAKDIAGVDSELVLEPEPDTEEAAGDGDIPDGNAETIEEARTLATMRLDPREVDFLKSPAIGAIAAHDPRGVKRMINTYRLARARMSRGELDKLLNADDPTYPILALFAAIETGQPIEEIVDVIDRDLRTKNFGAEDVGEIIKARVTEQDREWRSVIEKNAPAAIVMEASKLHECWVAVEKAFAYARTMRKTHDVFVADCRPIARLVRRYSFSRKQ</sequence>
<dbReference type="InterPro" id="IPR027417">
    <property type="entry name" value="P-loop_NTPase"/>
</dbReference>
<feature type="coiled-coil region" evidence="1">
    <location>
        <begin position="190"/>
        <end position="224"/>
    </location>
</feature>
<gene>
    <name evidence="4" type="ORF">GCM10008942_00450</name>
</gene>
<evidence type="ECO:0000256" key="2">
    <source>
        <dbReference type="SAM" id="MobiDB-lite"/>
    </source>
</evidence>
<dbReference type="InterPro" id="IPR052754">
    <property type="entry name" value="NTPase_KAP_P-loop"/>
</dbReference>
<dbReference type="InterPro" id="IPR011646">
    <property type="entry name" value="KAP_P-loop"/>
</dbReference>
<reference evidence="4 5" key="1">
    <citation type="journal article" date="2019" name="Int. J. Syst. Evol. Microbiol.">
        <title>The Global Catalogue of Microorganisms (GCM) 10K type strain sequencing project: providing services to taxonomists for standard genome sequencing and annotation.</title>
        <authorList>
            <consortium name="The Broad Institute Genomics Platform"/>
            <consortium name="The Broad Institute Genome Sequencing Center for Infectious Disease"/>
            <person name="Wu L."/>
            <person name="Ma J."/>
        </authorList>
    </citation>
    <scope>NUCLEOTIDE SEQUENCE [LARGE SCALE GENOMIC DNA]</scope>
    <source>
        <strain evidence="4 5">JCM 15089</strain>
    </source>
</reference>
<accession>A0ABN1DZD7</accession>
<feature type="domain" description="KAP NTPase" evidence="3">
    <location>
        <begin position="458"/>
        <end position="549"/>
    </location>
</feature>
<dbReference type="PANTHER" id="PTHR22674:SF6">
    <property type="entry name" value="NTPASE KAP FAMILY P-LOOP DOMAIN-CONTAINING PROTEIN 1"/>
    <property type="match status" value="1"/>
</dbReference>
<feature type="region of interest" description="Disordered" evidence="2">
    <location>
        <begin position="1"/>
        <end position="27"/>
    </location>
</feature>
<organism evidence="4 5">
    <name type="scientific">Rhizomicrobium electricum</name>
    <dbReference type="NCBI Taxonomy" id="480070"/>
    <lineage>
        <taxon>Bacteria</taxon>
        <taxon>Pseudomonadati</taxon>
        <taxon>Pseudomonadota</taxon>
        <taxon>Alphaproteobacteria</taxon>
        <taxon>Micropepsales</taxon>
        <taxon>Micropepsaceae</taxon>
        <taxon>Rhizomicrobium</taxon>
    </lineage>
</organism>
<feature type="domain" description="KAP NTPase" evidence="3">
    <location>
        <begin position="61"/>
        <end position="160"/>
    </location>
</feature>
<dbReference type="SUPFAM" id="SSF52540">
    <property type="entry name" value="P-loop containing nucleoside triphosphate hydrolases"/>
    <property type="match status" value="1"/>
</dbReference>
<evidence type="ECO:0000259" key="3">
    <source>
        <dbReference type="Pfam" id="PF07693"/>
    </source>
</evidence>
<dbReference type="PANTHER" id="PTHR22674">
    <property type="entry name" value="NTPASE, KAP FAMILY P-LOOP DOMAIN-CONTAINING 1"/>
    <property type="match status" value="1"/>
</dbReference>
<keyword evidence="5" id="KW-1185">Reference proteome</keyword>
<dbReference type="EMBL" id="BAAADD010000001">
    <property type="protein sequence ID" value="GAA0555893.1"/>
    <property type="molecule type" value="Genomic_DNA"/>
</dbReference>
<dbReference type="Pfam" id="PF07693">
    <property type="entry name" value="KAP_NTPase"/>
    <property type="match status" value="2"/>
</dbReference>
<comment type="caution">
    <text evidence="4">The sequence shown here is derived from an EMBL/GenBank/DDBJ whole genome shotgun (WGS) entry which is preliminary data.</text>
</comment>
<name>A0ABN1DZD7_9PROT</name>
<evidence type="ECO:0000313" key="4">
    <source>
        <dbReference type="EMBL" id="GAA0555893.1"/>
    </source>
</evidence>
<evidence type="ECO:0000256" key="1">
    <source>
        <dbReference type="SAM" id="Coils"/>
    </source>
</evidence>